<dbReference type="EMBL" id="MNZT01000096">
    <property type="protein sequence ID" value="OIP96003.1"/>
    <property type="molecule type" value="Genomic_DNA"/>
</dbReference>
<dbReference type="InterPro" id="IPR004165">
    <property type="entry name" value="CoA_trans_fam_I"/>
</dbReference>
<dbReference type="InterPro" id="IPR037171">
    <property type="entry name" value="NagB/RpiA_transferase-like"/>
</dbReference>
<organism evidence="1 2">
    <name type="scientific">Candidatus Wirthbacteria bacterium CG2_30_54_11</name>
    <dbReference type="NCBI Taxonomy" id="1817892"/>
    <lineage>
        <taxon>Bacteria</taxon>
        <taxon>Candidatus Wirthbacteria</taxon>
    </lineage>
</organism>
<sequence>MNPRDKMISYLAGLIRDGDLVSTGVASLIPFLAVALAKRTYAPASRFITCSGAVDPVFEQAGLSSDDSSTFSSWSSFVPLPSLFDLGVRGGIDVMFFSGAQIDQSGRINLTSIGDYLKPKVKLPGPAGSTVMLRRVQRPVLFTLQHTTRTLVAEVDFVTADGCATRDSIELVTELGVLTLRKDAPAVMTARFSDLSEQEIQERTAFPLVFQNREAREQDIHTNTAILNELDPEGRRYH</sequence>
<dbReference type="Proteomes" id="UP000183245">
    <property type="component" value="Unassembled WGS sequence"/>
</dbReference>
<reference evidence="1 2" key="1">
    <citation type="journal article" date="2016" name="Environ. Microbiol.">
        <title>Genomic resolution of a cold subsurface aquifer community provides metabolic insights for novel microbes adapted to high CO concentrations.</title>
        <authorList>
            <person name="Probst A.J."/>
            <person name="Castelle C.J."/>
            <person name="Singh A."/>
            <person name="Brown C.T."/>
            <person name="Anantharaman K."/>
            <person name="Sharon I."/>
            <person name="Hug L.A."/>
            <person name="Burstein D."/>
            <person name="Emerson J.B."/>
            <person name="Thomas B.C."/>
            <person name="Banfield J.F."/>
        </authorList>
    </citation>
    <scope>NUCLEOTIDE SEQUENCE [LARGE SCALE GENOMIC DNA]</scope>
    <source>
        <strain evidence="1">CG2_30_54_11</strain>
    </source>
</reference>
<evidence type="ECO:0000313" key="2">
    <source>
        <dbReference type="Proteomes" id="UP000183245"/>
    </source>
</evidence>
<proteinExistence type="predicted"/>
<dbReference type="Pfam" id="PF01144">
    <property type="entry name" value="CoA_trans"/>
    <property type="match status" value="1"/>
</dbReference>
<dbReference type="AlphaFoldDB" id="A0A1J5IH09"/>
<evidence type="ECO:0000313" key="1">
    <source>
        <dbReference type="EMBL" id="OIP96003.1"/>
    </source>
</evidence>
<dbReference type="PANTHER" id="PTHR43293">
    <property type="entry name" value="ACETATE COA-TRANSFERASE YDIF"/>
    <property type="match status" value="1"/>
</dbReference>
<accession>A0A1J5IH09</accession>
<dbReference type="PANTHER" id="PTHR43293:SF3">
    <property type="entry name" value="CHOLESTEROL RING-CLEAVING HYDROLASE IPDB SUBUNIT"/>
    <property type="match status" value="1"/>
</dbReference>
<comment type="caution">
    <text evidence="1">The sequence shown here is derived from an EMBL/GenBank/DDBJ whole genome shotgun (WGS) entry which is preliminary data.</text>
</comment>
<gene>
    <name evidence="1" type="ORF">AUK40_05440</name>
</gene>
<dbReference type="Gene3D" id="3.40.1080.10">
    <property type="entry name" value="Glutaconate Coenzyme A-transferase"/>
    <property type="match status" value="1"/>
</dbReference>
<dbReference type="SMART" id="SM00882">
    <property type="entry name" value="CoA_trans"/>
    <property type="match status" value="1"/>
</dbReference>
<dbReference type="STRING" id="1817892.AUK40_05440"/>
<evidence type="ECO:0008006" key="3">
    <source>
        <dbReference type="Google" id="ProtNLM"/>
    </source>
</evidence>
<protein>
    <recommendedName>
        <fullName evidence="3">CoA-transferase</fullName>
    </recommendedName>
</protein>
<dbReference type="GO" id="GO:0008410">
    <property type="term" value="F:CoA-transferase activity"/>
    <property type="evidence" value="ECO:0007669"/>
    <property type="project" value="InterPro"/>
</dbReference>
<dbReference type="SUPFAM" id="SSF100950">
    <property type="entry name" value="NagB/RpiA/CoA transferase-like"/>
    <property type="match status" value="1"/>
</dbReference>
<name>A0A1J5IH09_9BACT</name>